<dbReference type="EMBL" id="GGEC01057571">
    <property type="protein sequence ID" value="MBX38055.1"/>
    <property type="molecule type" value="Transcribed_RNA"/>
</dbReference>
<proteinExistence type="predicted"/>
<protein>
    <submittedName>
        <fullName evidence="1">Uncharacterized protein</fullName>
    </submittedName>
</protein>
<sequence length="13" mass="1608">MFISNRHTIYLVN</sequence>
<evidence type="ECO:0000313" key="1">
    <source>
        <dbReference type="EMBL" id="MBX38055.1"/>
    </source>
</evidence>
<accession>A0A2P2N6I9</accession>
<reference evidence="1" key="1">
    <citation type="submission" date="2018-02" db="EMBL/GenBank/DDBJ databases">
        <title>Rhizophora mucronata_Transcriptome.</title>
        <authorList>
            <person name="Meera S.P."/>
            <person name="Sreeshan A."/>
            <person name="Augustine A."/>
        </authorList>
    </citation>
    <scope>NUCLEOTIDE SEQUENCE</scope>
    <source>
        <tissue evidence="1">Leaf</tissue>
    </source>
</reference>
<name>A0A2P2N6I9_RHIMU</name>
<organism evidence="1">
    <name type="scientific">Rhizophora mucronata</name>
    <name type="common">Asiatic mangrove</name>
    <dbReference type="NCBI Taxonomy" id="61149"/>
    <lineage>
        <taxon>Eukaryota</taxon>
        <taxon>Viridiplantae</taxon>
        <taxon>Streptophyta</taxon>
        <taxon>Embryophyta</taxon>
        <taxon>Tracheophyta</taxon>
        <taxon>Spermatophyta</taxon>
        <taxon>Magnoliopsida</taxon>
        <taxon>eudicotyledons</taxon>
        <taxon>Gunneridae</taxon>
        <taxon>Pentapetalae</taxon>
        <taxon>rosids</taxon>
        <taxon>fabids</taxon>
        <taxon>Malpighiales</taxon>
        <taxon>Rhizophoraceae</taxon>
        <taxon>Rhizophora</taxon>
    </lineage>
</organism>